<protein>
    <submittedName>
        <fullName evidence="1">Arrestin domain-containing protein 1-like</fullName>
    </submittedName>
</protein>
<name>A0A1V9XS61_9ACAR</name>
<reference evidence="1 2" key="1">
    <citation type="journal article" date="2017" name="Gigascience">
        <title>Draft genome of the honey bee ectoparasitic mite, Tropilaelaps mercedesae, is shaped by the parasitic life history.</title>
        <authorList>
            <person name="Dong X."/>
            <person name="Armstrong S.D."/>
            <person name="Xia D."/>
            <person name="Makepeace B.L."/>
            <person name="Darby A.C."/>
            <person name="Kadowaki T."/>
        </authorList>
    </citation>
    <scope>NUCLEOTIDE SEQUENCE [LARGE SCALE GENOMIC DNA]</scope>
    <source>
        <strain evidence="1">Wuxi-XJTLU</strain>
    </source>
</reference>
<dbReference type="InterPro" id="IPR014752">
    <property type="entry name" value="Arrestin-like_C"/>
</dbReference>
<dbReference type="EMBL" id="MNPL01004950">
    <property type="protein sequence ID" value="OQR76319.1"/>
    <property type="molecule type" value="Genomic_DNA"/>
</dbReference>
<comment type="caution">
    <text evidence="1">The sequence shown here is derived from an EMBL/GenBank/DDBJ whole genome shotgun (WGS) entry which is preliminary data.</text>
</comment>
<dbReference type="Gene3D" id="2.60.40.640">
    <property type="match status" value="1"/>
</dbReference>
<dbReference type="Proteomes" id="UP000192247">
    <property type="component" value="Unassembled WGS sequence"/>
</dbReference>
<evidence type="ECO:0000313" key="2">
    <source>
        <dbReference type="Proteomes" id="UP000192247"/>
    </source>
</evidence>
<dbReference type="AlphaFoldDB" id="A0A1V9XS61"/>
<accession>A0A1V9XS61</accession>
<evidence type="ECO:0000313" key="1">
    <source>
        <dbReference type="EMBL" id="OQR76319.1"/>
    </source>
</evidence>
<proteinExistence type="predicted"/>
<sequence>MSNRKLAKFLIVLDNESLLYFPGSFLTGQVIVELDDDTAVQGKYLLHAFYQSERLVKSWRLSTMK</sequence>
<dbReference type="InParanoid" id="A0A1V9XS61"/>
<dbReference type="STRING" id="418985.A0A1V9XS61"/>
<gene>
    <name evidence="1" type="ORF">BIW11_07848</name>
</gene>
<dbReference type="OrthoDB" id="2333384at2759"/>
<keyword evidence="2" id="KW-1185">Reference proteome</keyword>
<organism evidence="1 2">
    <name type="scientific">Tropilaelaps mercedesae</name>
    <dbReference type="NCBI Taxonomy" id="418985"/>
    <lineage>
        <taxon>Eukaryota</taxon>
        <taxon>Metazoa</taxon>
        <taxon>Ecdysozoa</taxon>
        <taxon>Arthropoda</taxon>
        <taxon>Chelicerata</taxon>
        <taxon>Arachnida</taxon>
        <taxon>Acari</taxon>
        <taxon>Parasitiformes</taxon>
        <taxon>Mesostigmata</taxon>
        <taxon>Gamasina</taxon>
        <taxon>Dermanyssoidea</taxon>
        <taxon>Laelapidae</taxon>
        <taxon>Tropilaelaps</taxon>
    </lineage>
</organism>